<keyword evidence="6" id="KW-1185">Reference proteome</keyword>
<evidence type="ECO:0000313" key="5">
    <source>
        <dbReference type="EMBL" id="SFR90210.1"/>
    </source>
</evidence>
<evidence type="ECO:0000259" key="4">
    <source>
        <dbReference type="Pfam" id="PF07859"/>
    </source>
</evidence>
<protein>
    <submittedName>
        <fullName evidence="5">Acetyl esterase/lipase</fullName>
    </submittedName>
</protein>
<sequence>MTGGALPPEREGVPASDDLLARRARAAGTMPVDPPEERVIGGRRCFVIGDGPTLLWLHGGGYRMGSPVAYIALARRIAAAAGVQVVLPFYRLAPEHPFPAGLNDAVAVYRTLVADGPVIVAGDSAGGGLAAAVAQVAQAAGMPAAGAILLSPMLDLAARDATYDSHAARDPYISRAVVLDCAGLYLAGQSTDDPHASPIHADPAVLPPMLLLAGGHETLLGEALAFTAKLALADRAVTLHVAAGMGHVWPLLAPDSPATEDAVAAMAGFVRAQVAR</sequence>
<feature type="domain" description="Alpha/beta hydrolase fold-3" evidence="4">
    <location>
        <begin position="54"/>
        <end position="249"/>
    </location>
</feature>
<evidence type="ECO:0000313" key="6">
    <source>
        <dbReference type="Proteomes" id="UP000198824"/>
    </source>
</evidence>
<proteinExistence type="inferred from homology"/>
<accession>A0A1I6KH60</accession>
<gene>
    <name evidence="5" type="ORF">SAMN05192580_1705</name>
</gene>
<dbReference type="GO" id="GO:0016787">
    <property type="term" value="F:hydrolase activity"/>
    <property type="evidence" value="ECO:0007669"/>
    <property type="project" value="UniProtKB-KW"/>
</dbReference>
<reference evidence="5 6" key="1">
    <citation type="submission" date="2016-10" db="EMBL/GenBank/DDBJ databases">
        <authorList>
            <person name="de Groot N.N."/>
        </authorList>
    </citation>
    <scope>NUCLEOTIDE SEQUENCE [LARGE SCALE GENOMIC DNA]</scope>
    <source>
        <strain evidence="5 6">S5-249</strain>
    </source>
</reference>
<dbReference type="Proteomes" id="UP000198824">
    <property type="component" value="Unassembled WGS sequence"/>
</dbReference>
<dbReference type="STRING" id="1166337.SAMN05192580_1705"/>
<dbReference type="Gene3D" id="3.40.50.1820">
    <property type="entry name" value="alpha/beta hydrolase"/>
    <property type="match status" value="1"/>
</dbReference>
<dbReference type="InterPro" id="IPR029058">
    <property type="entry name" value="AB_hydrolase_fold"/>
</dbReference>
<dbReference type="AlphaFoldDB" id="A0A1I6KH60"/>
<evidence type="ECO:0000256" key="2">
    <source>
        <dbReference type="ARBA" id="ARBA00022801"/>
    </source>
</evidence>
<dbReference type="OrthoDB" id="9806180at2"/>
<dbReference type="SUPFAM" id="SSF53474">
    <property type="entry name" value="alpha/beta-Hydrolases"/>
    <property type="match status" value="1"/>
</dbReference>
<dbReference type="InterPro" id="IPR050300">
    <property type="entry name" value="GDXG_lipolytic_enzyme"/>
</dbReference>
<name>A0A1I6KH60_9SPHN</name>
<evidence type="ECO:0000256" key="3">
    <source>
        <dbReference type="PROSITE-ProRule" id="PRU10038"/>
    </source>
</evidence>
<dbReference type="Pfam" id="PF07859">
    <property type="entry name" value="Abhydrolase_3"/>
    <property type="match status" value="1"/>
</dbReference>
<dbReference type="RefSeq" id="WP_093313244.1">
    <property type="nucleotide sequence ID" value="NZ_FOZG01000001.1"/>
</dbReference>
<comment type="similarity">
    <text evidence="1">Belongs to the 'GDXG' lipolytic enzyme family.</text>
</comment>
<organism evidence="5 6">
    <name type="scientific">Sphingomonas jatrophae</name>
    <dbReference type="NCBI Taxonomy" id="1166337"/>
    <lineage>
        <taxon>Bacteria</taxon>
        <taxon>Pseudomonadati</taxon>
        <taxon>Pseudomonadota</taxon>
        <taxon>Alphaproteobacteria</taxon>
        <taxon>Sphingomonadales</taxon>
        <taxon>Sphingomonadaceae</taxon>
        <taxon>Sphingomonas</taxon>
    </lineage>
</organism>
<dbReference type="InterPro" id="IPR013094">
    <property type="entry name" value="AB_hydrolase_3"/>
</dbReference>
<dbReference type="PANTHER" id="PTHR48081:SF8">
    <property type="entry name" value="ALPHA_BETA HYDROLASE FOLD-3 DOMAIN-CONTAINING PROTEIN-RELATED"/>
    <property type="match status" value="1"/>
</dbReference>
<evidence type="ECO:0000256" key="1">
    <source>
        <dbReference type="ARBA" id="ARBA00010515"/>
    </source>
</evidence>
<dbReference type="EMBL" id="FOZG01000001">
    <property type="protein sequence ID" value="SFR90210.1"/>
    <property type="molecule type" value="Genomic_DNA"/>
</dbReference>
<dbReference type="PROSITE" id="PS01174">
    <property type="entry name" value="LIPASE_GDXG_SER"/>
    <property type="match status" value="1"/>
</dbReference>
<feature type="active site" evidence="3">
    <location>
        <position position="124"/>
    </location>
</feature>
<dbReference type="InterPro" id="IPR033140">
    <property type="entry name" value="Lipase_GDXG_put_SER_AS"/>
</dbReference>
<dbReference type="PANTHER" id="PTHR48081">
    <property type="entry name" value="AB HYDROLASE SUPERFAMILY PROTEIN C4A8.06C"/>
    <property type="match status" value="1"/>
</dbReference>
<keyword evidence="2" id="KW-0378">Hydrolase</keyword>